<dbReference type="Proteomes" id="UP000184671">
    <property type="component" value="Unassembled WGS sequence"/>
</dbReference>
<protein>
    <submittedName>
        <fullName evidence="2">Corrinoid ABC transporter substrate-binding protein</fullName>
    </submittedName>
</protein>
<dbReference type="Gene3D" id="3.40.50.1980">
    <property type="entry name" value="Nitrogenase molybdenum iron protein domain"/>
    <property type="match status" value="2"/>
</dbReference>
<evidence type="ECO:0000313" key="3">
    <source>
        <dbReference type="Proteomes" id="UP000184671"/>
    </source>
</evidence>
<dbReference type="CDD" id="cd01142">
    <property type="entry name" value="TroA_e"/>
    <property type="match status" value="1"/>
</dbReference>
<dbReference type="STRING" id="118126.L21_0677"/>
<dbReference type="SUPFAM" id="SSF53807">
    <property type="entry name" value="Helical backbone' metal receptor"/>
    <property type="match status" value="1"/>
</dbReference>
<reference evidence="2 3" key="1">
    <citation type="submission" date="2016-08" db="EMBL/GenBank/DDBJ databases">
        <authorList>
            <person name="Seilhamer J.J."/>
        </authorList>
    </citation>
    <scope>NUCLEOTIDE SEQUENCE [LARGE SCALE GENOMIC DNA]</scope>
    <source>
        <strain evidence="2">L21-II-0</strain>
    </source>
</reference>
<evidence type="ECO:0000313" key="2">
    <source>
        <dbReference type="EMBL" id="SCL74794.1"/>
    </source>
</evidence>
<dbReference type="Pfam" id="PF01497">
    <property type="entry name" value="Peripla_BP_2"/>
    <property type="match status" value="1"/>
</dbReference>
<dbReference type="PANTHER" id="PTHR30535">
    <property type="entry name" value="VITAMIN B12-BINDING PROTEIN"/>
    <property type="match status" value="1"/>
</dbReference>
<dbReference type="PROSITE" id="PS51257">
    <property type="entry name" value="PROKAR_LIPOPROTEIN"/>
    <property type="match status" value="1"/>
</dbReference>
<gene>
    <name evidence="2" type="ORF">L21_0677</name>
</gene>
<name>A0A1M4MIQ5_9EURY</name>
<feature type="domain" description="Fe/B12 periplasmic-binding" evidence="1">
    <location>
        <begin position="59"/>
        <end position="317"/>
    </location>
</feature>
<evidence type="ECO:0000259" key="1">
    <source>
        <dbReference type="PROSITE" id="PS50983"/>
    </source>
</evidence>
<dbReference type="InterPro" id="IPR002491">
    <property type="entry name" value="ABC_transptr_periplasmic_BD"/>
</dbReference>
<sequence length="352" mass="39268">MMKETSTVLKAFIVLSLIALLAFTCGCTGQGQATDSGTRVVTDMAGREVVIPKNIDSIVTIGSVPVLNSFMFIMGKGDKIANNLPDSFIKQGKWKYQYAIEPGLKNKPTIQPAGGEINIEELMKINPDVVFTMERGQVETLEKNDIPVIYLSWTDAEDVKGLMRVLGGIFDEQERAERYVRYFDEATARPGKVVASLPDDQRPKVLFCNYNSMSAGLKISDWWIEKAGGIAVAKNKRVAESMTFDLEQLLAWDPDVIILFNPEQTAPVRNDTRLSGVSAIKNGNVYAAPMGAHYWCQRTSETPLMVLWVAKIIYPEQFKDFDMEAEVIAFYKEFYNCDITREQAAEILSGTA</sequence>
<dbReference type="InterPro" id="IPR050902">
    <property type="entry name" value="ABC_Transporter_SBP"/>
</dbReference>
<dbReference type="PROSITE" id="PS50983">
    <property type="entry name" value="FE_B12_PBP"/>
    <property type="match status" value="1"/>
</dbReference>
<proteinExistence type="predicted"/>
<organism evidence="2 3">
    <name type="scientific">Methanoculleus chikugoensis</name>
    <dbReference type="NCBI Taxonomy" id="118126"/>
    <lineage>
        <taxon>Archaea</taxon>
        <taxon>Methanobacteriati</taxon>
        <taxon>Methanobacteriota</taxon>
        <taxon>Stenosarchaea group</taxon>
        <taxon>Methanomicrobia</taxon>
        <taxon>Methanomicrobiales</taxon>
        <taxon>Methanomicrobiaceae</taxon>
        <taxon>Methanoculleus</taxon>
    </lineage>
</organism>
<accession>A0A1M4MIQ5</accession>
<dbReference type="Gene3D" id="1.20.58.2180">
    <property type="match status" value="1"/>
</dbReference>
<dbReference type="RefSeq" id="WP_256712171.1">
    <property type="nucleotide sequence ID" value="NZ_FMID01000017.1"/>
</dbReference>
<dbReference type="AlphaFoldDB" id="A0A1M4MIQ5"/>
<dbReference type="PANTHER" id="PTHR30535:SF34">
    <property type="entry name" value="MOLYBDATE-BINDING PROTEIN MOLA"/>
    <property type="match status" value="1"/>
</dbReference>
<dbReference type="EMBL" id="FMID01000017">
    <property type="protein sequence ID" value="SCL74794.1"/>
    <property type="molecule type" value="Genomic_DNA"/>
</dbReference>